<evidence type="ECO:0000313" key="1">
    <source>
        <dbReference type="EMBL" id="MFD1219479.1"/>
    </source>
</evidence>
<dbReference type="Gene3D" id="2.60.40.1080">
    <property type="match status" value="1"/>
</dbReference>
<comment type="caution">
    <text evidence="1">The sequence shown here is derived from an EMBL/GenBank/DDBJ whole genome shotgun (WGS) entry which is preliminary data.</text>
</comment>
<name>A0ABW3UGP8_9BACL</name>
<organism evidence="1 2">
    <name type="scientific">Paenibacillus vulneris</name>
    <dbReference type="NCBI Taxonomy" id="1133364"/>
    <lineage>
        <taxon>Bacteria</taxon>
        <taxon>Bacillati</taxon>
        <taxon>Bacillota</taxon>
        <taxon>Bacilli</taxon>
        <taxon>Bacillales</taxon>
        <taxon>Paenibacillaceae</taxon>
        <taxon>Paenibacillus</taxon>
    </lineage>
</organism>
<protein>
    <recommendedName>
        <fullName evidence="3">BIG2 domain-containing protein</fullName>
    </recommendedName>
</protein>
<dbReference type="EMBL" id="JBHTLU010000012">
    <property type="protein sequence ID" value="MFD1219479.1"/>
    <property type="molecule type" value="Genomic_DNA"/>
</dbReference>
<proteinExistence type="predicted"/>
<sequence>MNILEIKNYKRFVENGEYNNSLVEKLSDRYSQQEQESISHFDILINSTRANTIYKNGISYKCIIDFGNLPKKNSLNSSYNREILTKHSDGINSGDIVEFENKYTRNKEIYMLLRTVETRDGYDLSIMQSILGTIKWIDNTDIIRETPFTYRLDFYRGAGVIDDKVLSMPSEKRYIYVQKNEDTLRLSKGKRFIFDGRPWKLTAIDSLLSGLIYFELEEDEYNSAKDSLDLRIADYNDNVADYSVTILNGNYVSFEKTQTLQLNVEVKNRGIIVSNPLLSYFVSDMTIATISESGLIIPHKQGHLYVSVTYKNVSTQIEINITETLTHNYTVEILGESALKVKSSKMYTCVFRRNGEAIPYKSIFSLTSDDGISHSDLAVITSQDEASNTCMIKAGEKTGYIWLHVRNENELIKNKIRIQIKPLY</sequence>
<evidence type="ECO:0008006" key="3">
    <source>
        <dbReference type="Google" id="ProtNLM"/>
    </source>
</evidence>
<accession>A0ABW3UGP8</accession>
<keyword evidence="2" id="KW-1185">Reference proteome</keyword>
<gene>
    <name evidence="1" type="ORF">ACFQ4B_05075</name>
</gene>
<evidence type="ECO:0000313" key="2">
    <source>
        <dbReference type="Proteomes" id="UP001597180"/>
    </source>
</evidence>
<dbReference type="RefSeq" id="WP_345595174.1">
    <property type="nucleotide sequence ID" value="NZ_BAABJG010000055.1"/>
</dbReference>
<dbReference type="Proteomes" id="UP001597180">
    <property type="component" value="Unassembled WGS sequence"/>
</dbReference>
<reference evidence="2" key="1">
    <citation type="journal article" date="2019" name="Int. J. Syst. Evol. Microbiol.">
        <title>The Global Catalogue of Microorganisms (GCM) 10K type strain sequencing project: providing services to taxonomists for standard genome sequencing and annotation.</title>
        <authorList>
            <consortium name="The Broad Institute Genomics Platform"/>
            <consortium name="The Broad Institute Genome Sequencing Center for Infectious Disease"/>
            <person name="Wu L."/>
            <person name="Ma J."/>
        </authorList>
    </citation>
    <scope>NUCLEOTIDE SEQUENCE [LARGE SCALE GENOMIC DNA]</scope>
    <source>
        <strain evidence="2">CCUG 53270</strain>
    </source>
</reference>